<reference evidence="2" key="1">
    <citation type="journal article" date="2019" name="Sci. Rep.">
        <title>Draft genome of Tanacetum cinerariifolium, the natural source of mosquito coil.</title>
        <authorList>
            <person name="Yamashiro T."/>
            <person name="Shiraishi A."/>
            <person name="Satake H."/>
            <person name="Nakayama K."/>
        </authorList>
    </citation>
    <scope>NUCLEOTIDE SEQUENCE</scope>
</reference>
<organism evidence="2">
    <name type="scientific">Tanacetum cinerariifolium</name>
    <name type="common">Dalmatian daisy</name>
    <name type="synonym">Chrysanthemum cinerariifolium</name>
    <dbReference type="NCBI Taxonomy" id="118510"/>
    <lineage>
        <taxon>Eukaryota</taxon>
        <taxon>Viridiplantae</taxon>
        <taxon>Streptophyta</taxon>
        <taxon>Embryophyta</taxon>
        <taxon>Tracheophyta</taxon>
        <taxon>Spermatophyta</taxon>
        <taxon>Magnoliopsida</taxon>
        <taxon>eudicotyledons</taxon>
        <taxon>Gunneridae</taxon>
        <taxon>Pentapetalae</taxon>
        <taxon>asterids</taxon>
        <taxon>campanulids</taxon>
        <taxon>Asterales</taxon>
        <taxon>Asteraceae</taxon>
        <taxon>Asteroideae</taxon>
        <taxon>Anthemideae</taxon>
        <taxon>Anthemidinae</taxon>
        <taxon>Tanacetum</taxon>
    </lineage>
</organism>
<proteinExistence type="predicted"/>
<gene>
    <name evidence="2" type="ORF">Tci_921900</name>
</gene>
<comment type="caution">
    <text evidence="2">The sequence shown here is derived from an EMBL/GenBank/DDBJ whole genome shotgun (WGS) entry which is preliminary data.</text>
</comment>
<keyword evidence="1" id="KW-0472">Membrane</keyword>
<name>A0A699WYK8_TANCI</name>
<dbReference type="AlphaFoldDB" id="A0A699WYK8"/>
<protein>
    <submittedName>
        <fullName evidence="2">Uncharacterized protein</fullName>
    </submittedName>
</protein>
<sequence length="61" mass="6743">ATEVTETISGEMVSGKTALPDVKMVSKEEEDTEAANGRMTSCETMFIVLRFVIFTMYIVFG</sequence>
<feature type="transmembrane region" description="Helical" evidence="1">
    <location>
        <begin position="44"/>
        <end position="60"/>
    </location>
</feature>
<accession>A0A699WYK8</accession>
<dbReference type="EMBL" id="BKCJ011750275">
    <property type="protein sequence ID" value="GFD49931.1"/>
    <property type="molecule type" value="Genomic_DNA"/>
</dbReference>
<feature type="non-terminal residue" evidence="2">
    <location>
        <position position="1"/>
    </location>
</feature>
<keyword evidence="1" id="KW-0812">Transmembrane</keyword>
<evidence type="ECO:0000256" key="1">
    <source>
        <dbReference type="SAM" id="Phobius"/>
    </source>
</evidence>
<keyword evidence="1" id="KW-1133">Transmembrane helix</keyword>
<evidence type="ECO:0000313" key="2">
    <source>
        <dbReference type="EMBL" id="GFD49931.1"/>
    </source>
</evidence>